<dbReference type="InterPro" id="IPR029467">
    <property type="entry name" value="Cyt_c7-like"/>
</dbReference>
<feature type="chain" id="PRO_5037208500" description="Cytochrome c7-like domain-containing protein" evidence="1">
    <location>
        <begin position="24"/>
        <end position="625"/>
    </location>
</feature>
<dbReference type="Proteomes" id="UP000696931">
    <property type="component" value="Unassembled WGS sequence"/>
</dbReference>
<accession>A0A933SAK4</accession>
<evidence type="ECO:0000313" key="3">
    <source>
        <dbReference type="EMBL" id="MBI5168592.1"/>
    </source>
</evidence>
<protein>
    <recommendedName>
        <fullName evidence="2">Cytochrome c7-like domain-containing protein</fullName>
    </recommendedName>
</protein>
<dbReference type="Pfam" id="PF14522">
    <property type="entry name" value="Cytochrome_C7"/>
    <property type="match status" value="2"/>
</dbReference>
<evidence type="ECO:0000256" key="1">
    <source>
        <dbReference type="SAM" id="SignalP"/>
    </source>
</evidence>
<gene>
    <name evidence="3" type="ORF">HZA61_03800</name>
</gene>
<name>A0A933SAK4_UNCEI</name>
<dbReference type="EMBL" id="JACRIW010000031">
    <property type="protein sequence ID" value="MBI5168592.1"/>
    <property type="molecule type" value="Genomic_DNA"/>
</dbReference>
<sequence>MKRFLARFAALALAGLVASFACASPARAQVSPGPLAAPHASLDGSLACLKCHGKTSGRGGDKAGMDERCLACHTEIGWMRTAKRGTHAKETAKNCASCHPDHGGREFNLVVWPEGSPEKFDHRRAGYVLEGKHATLACAKCHKAALQKSPAAKLIRKKNRDSSWLGLETNCASCHEDVHRGQLGKKCESCHNQEKFTPAPGFDHAKSAFPLTGSHVKVKCLECHAAAQFVKARDAKGQPLPEWKPLPHKDCVSCHKDPHAGRFPGSCAKCHNTENWKSISKSGFDHDRTRYPLRGKHVLVACEKCHDARQGGFGPKPKFALCTDCHKDAHAGTATLATKVVDCAACHDVKGFDRSTYTALEHAKSAYPLEGRHAAAACEKCHAKAATGSAEAAALGAARVQLRPKKGACTDCHGDPHLGRFEAAGARPKKNGCRACHTLAAFQPSTYDAAAHADCVFPLRGGHLATPCQACHEELLAKPGRSTLRADAASMRPLHFDNPRRACEACHKSPHGEQFAARRDKGACESCHDDFAFVPASRFDHDRDAAFKLEGAHAKTPCASCHVQQKGADGKPFVTYKPTPAKCEACHVTGIPAPGAGTRRTSRIPATGVGTPALLAAHEVRDADR</sequence>
<feature type="domain" description="Cytochrome c7-like" evidence="2">
    <location>
        <begin position="215"/>
        <end position="272"/>
    </location>
</feature>
<dbReference type="PANTHER" id="PTHR39425:SF1">
    <property type="entry name" value="CYTOCHROME C7-LIKE DOMAIN-CONTAINING PROTEIN"/>
    <property type="match status" value="1"/>
</dbReference>
<dbReference type="InterPro" id="IPR036280">
    <property type="entry name" value="Multihaem_cyt_sf"/>
</dbReference>
<evidence type="ECO:0000259" key="2">
    <source>
        <dbReference type="Pfam" id="PF14522"/>
    </source>
</evidence>
<feature type="domain" description="Cytochrome c7-like" evidence="2">
    <location>
        <begin position="134"/>
        <end position="192"/>
    </location>
</feature>
<evidence type="ECO:0000313" key="4">
    <source>
        <dbReference type="Proteomes" id="UP000696931"/>
    </source>
</evidence>
<dbReference type="AlphaFoldDB" id="A0A933SAK4"/>
<comment type="caution">
    <text evidence="3">The sequence shown here is derived from an EMBL/GenBank/DDBJ whole genome shotgun (WGS) entry which is preliminary data.</text>
</comment>
<reference evidence="3" key="1">
    <citation type="submission" date="2020-07" db="EMBL/GenBank/DDBJ databases">
        <title>Huge and variable diversity of episymbiotic CPR bacteria and DPANN archaea in groundwater ecosystems.</title>
        <authorList>
            <person name="He C.Y."/>
            <person name="Keren R."/>
            <person name="Whittaker M."/>
            <person name="Farag I.F."/>
            <person name="Doudna J."/>
            <person name="Cate J.H.D."/>
            <person name="Banfield J.F."/>
        </authorList>
    </citation>
    <scope>NUCLEOTIDE SEQUENCE</scope>
    <source>
        <strain evidence="3">NC_groundwater_1813_Pr3_B-0.1um_71_17</strain>
    </source>
</reference>
<organism evidence="3 4">
    <name type="scientific">Eiseniibacteriota bacterium</name>
    <dbReference type="NCBI Taxonomy" id="2212470"/>
    <lineage>
        <taxon>Bacteria</taxon>
        <taxon>Candidatus Eiseniibacteriota</taxon>
    </lineage>
</organism>
<dbReference type="Gene3D" id="3.90.10.10">
    <property type="entry name" value="Cytochrome C3"/>
    <property type="match status" value="5"/>
</dbReference>
<dbReference type="PROSITE" id="PS51257">
    <property type="entry name" value="PROKAR_LIPOPROTEIN"/>
    <property type="match status" value="1"/>
</dbReference>
<dbReference type="PANTHER" id="PTHR39425">
    <property type="entry name" value="LIPOPROTEIN CYTOCHROME C"/>
    <property type="match status" value="1"/>
</dbReference>
<dbReference type="SUPFAM" id="SSF48695">
    <property type="entry name" value="Multiheme cytochromes"/>
    <property type="match status" value="3"/>
</dbReference>
<keyword evidence="1" id="KW-0732">Signal</keyword>
<proteinExistence type="predicted"/>
<feature type="signal peptide" evidence="1">
    <location>
        <begin position="1"/>
        <end position="23"/>
    </location>
</feature>